<organism evidence="2 3">
    <name type="scientific">Zoogloea oleivorans</name>
    <dbReference type="NCBI Taxonomy" id="1552750"/>
    <lineage>
        <taxon>Bacteria</taxon>
        <taxon>Pseudomonadati</taxon>
        <taxon>Pseudomonadota</taxon>
        <taxon>Betaproteobacteria</taxon>
        <taxon>Rhodocyclales</taxon>
        <taxon>Zoogloeaceae</taxon>
        <taxon>Zoogloea</taxon>
    </lineage>
</organism>
<dbReference type="Proteomes" id="UP000389128">
    <property type="component" value="Unassembled WGS sequence"/>
</dbReference>
<protein>
    <submittedName>
        <fullName evidence="2">Acyl carrier protein</fullName>
    </submittedName>
</protein>
<dbReference type="AlphaFoldDB" id="A0A6C2CP71"/>
<dbReference type="InterPro" id="IPR009081">
    <property type="entry name" value="PP-bd_ACP"/>
</dbReference>
<evidence type="ECO:0000259" key="1">
    <source>
        <dbReference type="PROSITE" id="PS50075"/>
    </source>
</evidence>
<accession>A0A6C2CP71</accession>
<dbReference type="Gene3D" id="1.10.1200.10">
    <property type="entry name" value="ACP-like"/>
    <property type="match status" value="1"/>
</dbReference>
<dbReference type="Pfam" id="PF00550">
    <property type="entry name" value="PP-binding"/>
    <property type="match status" value="1"/>
</dbReference>
<dbReference type="SUPFAM" id="SSF47336">
    <property type="entry name" value="ACP-like"/>
    <property type="match status" value="1"/>
</dbReference>
<feature type="domain" description="Carrier" evidence="1">
    <location>
        <begin position="1"/>
        <end position="78"/>
    </location>
</feature>
<sequence length="81" mass="9095">MSSVFEFLTNEIGDLVDFEVENMHPETTLMELELDSLDYVSLQVSIKKAYGFELNFDDLAAGKIKTLGEFCDYVESSTVTA</sequence>
<dbReference type="RefSeq" id="WP_148579890.1">
    <property type="nucleotide sequence ID" value="NZ_JAVEUW010000076.1"/>
</dbReference>
<dbReference type="OrthoDB" id="9804551at2"/>
<dbReference type="PROSITE" id="PS50075">
    <property type="entry name" value="CARRIER"/>
    <property type="match status" value="1"/>
</dbReference>
<name>A0A6C2CP71_9RHOO</name>
<evidence type="ECO:0000313" key="2">
    <source>
        <dbReference type="EMBL" id="TYC55323.1"/>
    </source>
</evidence>
<evidence type="ECO:0000313" key="3">
    <source>
        <dbReference type="Proteomes" id="UP000389128"/>
    </source>
</evidence>
<keyword evidence="3" id="KW-1185">Reference proteome</keyword>
<dbReference type="EMBL" id="SDKK01000013">
    <property type="protein sequence ID" value="TYC55323.1"/>
    <property type="molecule type" value="Genomic_DNA"/>
</dbReference>
<proteinExistence type="predicted"/>
<reference evidence="2 3" key="1">
    <citation type="submission" date="2019-01" db="EMBL/GenBank/DDBJ databases">
        <title>Zoogloea oleivorans genome sequencing and assembly.</title>
        <authorList>
            <person name="Tancsics A."/>
            <person name="Farkas M."/>
            <person name="Kriszt B."/>
            <person name="Maroti G."/>
            <person name="Horvath B."/>
        </authorList>
    </citation>
    <scope>NUCLEOTIDE SEQUENCE [LARGE SCALE GENOMIC DNA]</scope>
    <source>
        <strain evidence="2 3">Buc</strain>
    </source>
</reference>
<dbReference type="InterPro" id="IPR036736">
    <property type="entry name" value="ACP-like_sf"/>
</dbReference>
<gene>
    <name evidence="2" type="ORF">ETQ85_15035</name>
</gene>
<comment type="caution">
    <text evidence="2">The sequence shown here is derived from an EMBL/GenBank/DDBJ whole genome shotgun (WGS) entry which is preliminary data.</text>
</comment>